<reference evidence="8 10" key="2">
    <citation type="submission" date="2023-11" db="EMBL/GenBank/DDBJ databases">
        <title>MicrobeMod: A computational toolkit for identifying prokaryotic methylation and restriction-modification with nanopore sequencing.</title>
        <authorList>
            <person name="Crits-Christoph A."/>
            <person name="Kang S.C."/>
            <person name="Lee H."/>
            <person name="Ostrov N."/>
        </authorList>
    </citation>
    <scope>NUCLEOTIDE SEQUENCE [LARGE SCALE GENOMIC DNA]</scope>
    <source>
        <strain evidence="8 10">ATCC 23090</strain>
    </source>
</reference>
<evidence type="ECO:0000256" key="4">
    <source>
        <dbReference type="ARBA" id="ARBA00022989"/>
    </source>
</evidence>
<evidence type="ECO:0000256" key="1">
    <source>
        <dbReference type="ARBA" id="ARBA00004370"/>
    </source>
</evidence>
<comment type="subcellular location">
    <subcellularLocation>
        <location evidence="1">Membrane</location>
    </subcellularLocation>
</comment>
<dbReference type="Pfam" id="PF01679">
    <property type="entry name" value="Pmp3"/>
    <property type="match status" value="1"/>
</dbReference>
<feature type="transmembrane region" description="Helical" evidence="6">
    <location>
        <begin position="26"/>
        <end position="46"/>
    </location>
</feature>
<keyword evidence="3 6" id="KW-0812">Transmembrane</keyword>
<evidence type="ECO:0000256" key="5">
    <source>
        <dbReference type="ARBA" id="ARBA00023136"/>
    </source>
</evidence>
<reference evidence="7 9" key="1">
    <citation type="submission" date="2016-11" db="EMBL/GenBank/DDBJ databases">
        <authorList>
            <person name="Jaros S."/>
            <person name="Januszkiewicz K."/>
            <person name="Wedrychowicz H."/>
        </authorList>
    </citation>
    <scope>NUCLEOTIDE SEQUENCE [LARGE SCALE GENOMIC DNA]</scope>
    <source>
        <strain evidence="7 9">DSM 784</strain>
    </source>
</reference>
<evidence type="ECO:0000313" key="7">
    <source>
        <dbReference type="EMBL" id="SFW71556.1"/>
    </source>
</evidence>
<dbReference type="InterPro" id="IPR000612">
    <property type="entry name" value="PMP3"/>
</dbReference>
<dbReference type="AlphaFoldDB" id="A0A1K1RI87"/>
<name>A0A1K1RI87_9BACT</name>
<dbReference type="OrthoDB" id="9810121at2"/>
<evidence type="ECO:0000256" key="6">
    <source>
        <dbReference type="SAM" id="Phobius"/>
    </source>
</evidence>
<gene>
    <name evidence="7" type="ORF">SAMN05661012_03788</name>
    <name evidence="8" type="ORF">SR876_20185</name>
</gene>
<dbReference type="EMBL" id="CP140154">
    <property type="protein sequence ID" value="WQG87244.1"/>
    <property type="molecule type" value="Genomic_DNA"/>
</dbReference>
<evidence type="ECO:0000313" key="9">
    <source>
        <dbReference type="Proteomes" id="UP000183788"/>
    </source>
</evidence>
<dbReference type="STRING" id="1004.SAMN05661012_03788"/>
<evidence type="ECO:0000313" key="10">
    <source>
        <dbReference type="Proteomes" id="UP001326715"/>
    </source>
</evidence>
<dbReference type="EMBL" id="FPIZ01000012">
    <property type="protein sequence ID" value="SFW71556.1"/>
    <property type="molecule type" value="Genomic_DNA"/>
</dbReference>
<dbReference type="Proteomes" id="UP000183788">
    <property type="component" value="Unassembled WGS sequence"/>
</dbReference>
<dbReference type="RefSeq" id="WP_072362793.1">
    <property type="nucleotide sequence ID" value="NZ_CBHWAX010000001.1"/>
</dbReference>
<protein>
    <submittedName>
        <fullName evidence="7">Proteolipid membrane potential modulator</fullName>
    </submittedName>
    <submittedName>
        <fullName evidence="8">YqaE/Pmp3 family membrane protein</fullName>
    </submittedName>
</protein>
<keyword evidence="5 6" id="KW-0472">Membrane</keyword>
<sequence length="69" mass="7832">MTLIAILLPWLSFLLRGKLLSGILCLILQCTILGWIPAAIWAVISLDNSRADRRNRKLIKAIKQNRGNY</sequence>
<organism evidence="7 9">
    <name type="scientific">Chitinophaga sancti</name>
    <dbReference type="NCBI Taxonomy" id="1004"/>
    <lineage>
        <taxon>Bacteria</taxon>
        <taxon>Pseudomonadati</taxon>
        <taxon>Bacteroidota</taxon>
        <taxon>Chitinophagia</taxon>
        <taxon>Chitinophagales</taxon>
        <taxon>Chitinophagaceae</taxon>
        <taxon>Chitinophaga</taxon>
    </lineage>
</organism>
<dbReference type="GO" id="GO:0016020">
    <property type="term" value="C:membrane"/>
    <property type="evidence" value="ECO:0007669"/>
    <property type="project" value="UniProtKB-SubCell"/>
</dbReference>
<comment type="similarity">
    <text evidence="2">Belongs to the UPF0057 (PMP3) family.</text>
</comment>
<keyword evidence="10" id="KW-1185">Reference proteome</keyword>
<accession>A0A1K1RI87</accession>
<proteinExistence type="inferred from homology"/>
<keyword evidence="4 6" id="KW-1133">Transmembrane helix</keyword>
<evidence type="ECO:0000256" key="2">
    <source>
        <dbReference type="ARBA" id="ARBA00009530"/>
    </source>
</evidence>
<evidence type="ECO:0000313" key="8">
    <source>
        <dbReference type="EMBL" id="WQG87244.1"/>
    </source>
</evidence>
<dbReference type="Proteomes" id="UP001326715">
    <property type="component" value="Chromosome"/>
</dbReference>
<evidence type="ECO:0000256" key="3">
    <source>
        <dbReference type="ARBA" id="ARBA00022692"/>
    </source>
</evidence>